<dbReference type="Gene3D" id="3.30.450.20">
    <property type="entry name" value="PAS domain"/>
    <property type="match status" value="1"/>
</dbReference>
<reference evidence="9 10" key="1">
    <citation type="submission" date="2018-04" db="EMBL/GenBank/DDBJ databases">
        <title>Complete genome sequence of Hydrogenophilus thermoluteolus TH-1.</title>
        <authorList>
            <person name="Arai H."/>
        </authorList>
    </citation>
    <scope>NUCLEOTIDE SEQUENCE [LARGE SCALE GENOMIC DNA]</scope>
    <source>
        <strain evidence="9 10">TH-1</strain>
    </source>
</reference>
<evidence type="ECO:0000256" key="3">
    <source>
        <dbReference type="ARBA" id="ARBA00029447"/>
    </source>
</evidence>
<dbReference type="InterPro" id="IPR035965">
    <property type="entry name" value="PAS-like_dom_sf"/>
</dbReference>
<comment type="subcellular location">
    <subcellularLocation>
        <location evidence="1">Membrane</location>
    </subcellularLocation>
</comment>
<feature type="transmembrane region" description="Helical" evidence="5">
    <location>
        <begin position="160"/>
        <end position="180"/>
    </location>
</feature>
<feature type="transmembrane region" description="Helical" evidence="5">
    <location>
        <begin position="186"/>
        <end position="208"/>
    </location>
</feature>
<dbReference type="GO" id="GO:0016020">
    <property type="term" value="C:membrane"/>
    <property type="evidence" value="ECO:0007669"/>
    <property type="project" value="UniProtKB-SubCell"/>
</dbReference>
<dbReference type="InterPro" id="IPR004089">
    <property type="entry name" value="MCPsignal_dom"/>
</dbReference>
<dbReference type="InterPro" id="IPR000014">
    <property type="entry name" value="PAS"/>
</dbReference>
<sequence>MRINQPVTQREYPVRDDCAIISHTDEKGRITYFNKDFLEYSGFAPEELMGQPHNIIRHPDMPPEAFRDLWATLKAGRPWQGMVKNRRKDGDHYWVKATATPKPGGGYMSVRMKPTREEVQAADELYARMRAGEKIALEGGKVRAGAITRFLRRITLKQRVVLLMLFPVIGFGLLLGLEWYEYGQPSLLSFLFTLLGVVVTLTVGGWTVSRLSHGFAEALRIARAVANGEIKVEFDDMGRDELGELFDALQIMRNRLFELVFTLQQQLKAVQEAQHAAESSAQAIAASAHQQAENTQAIAASVSQNTASAQKIAEHATVTAKAAVAAQQAVDTGARVVHRAADEIARIALSVRTSAANLTKLEGIAGEIGQIIQTIREIADQTNLLALNAAIEAARAGEQGRGFAVVADEVRKLAERTAKATLEIGTMIERIQEETRVSVTSMQEGVALVEKGAESAHEAGNSVEEIKREAEKVISAAQEIQRAMHEELEALREIETHAKQIAEDSQLVEEKAQTVVAAAGQVGRATQQVINTASLFKT</sequence>
<evidence type="ECO:0000256" key="1">
    <source>
        <dbReference type="ARBA" id="ARBA00004370"/>
    </source>
</evidence>
<dbReference type="Proteomes" id="UP000262004">
    <property type="component" value="Chromosome"/>
</dbReference>
<dbReference type="InterPro" id="IPR004090">
    <property type="entry name" value="Chemotax_Me-accpt_rcpt"/>
</dbReference>
<dbReference type="GO" id="GO:0004888">
    <property type="term" value="F:transmembrane signaling receptor activity"/>
    <property type="evidence" value="ECO:0007669"/>
    <property type="project" value="InterPro"/>
</dbReference>
<dbReference type="GO" id="GO:0006935">
    <property type="term" value="P:chemotaxis"/>
    <property type="evidence" value="ECO:0007669"/>
    <property type="project" value="InterPro"/>
</dbReference>
<dbReference type="EMBL" id="AP018558">
    <property type="protein sequence ID" value="BBD77181.1"/>
    <property type="molecule type" value="Genomic_DNA"/>
</dbReference>
<dbReference type="Gene3D" id="1.10.287.950">
    <property type="entry name" value="Methyl-accepting chemotaxis protein"/>
    <property type="match status" value="1"/>
</dbReference>
<evidence type="ECO:0000256" key="5">
    <source>
        <dbReference type="SAM" id="Phobius"/>
    </source>
</evidence>
<organism evidence="9 10">
    <name type="scientific">Hydrogenophilus thermoluteolus</name>
    <name type="common">Pseudomonas hydrogenothermophila</name>
    <dbReference type="NCBI Taxonomy" id="297"/>
    <lineage>
        <taxon>Bacteria</taxon>
        <taxon>Pseudomonadati</taxon>
        <taxon>Pseudomonadota</taxon>
        <taxon>Hydrogenophilia</taxon>
        <taxon>Hydrogenophilales</taxon>
        <taxon>Hydrogenophilaceae</taxon>
        <taxon>Hydrogenophilus</taxon>
    </lineage>
</organism>
<dbReference type="PANTHER" id="PTHR32089">
    <property type="entry name" value="METHYL-ACCEPTING CHEMOTAXIS PROTEIN MCPB"/>
    <property type="match status" value="1"/>
</dbReference>
<evidence type="ECO:0000259" key="7">
    <source>
        <dbReference type="PROSITE" id="PS50112"/>
    </source>
</evidence>
<dbReference type="KEGG" id="htl:HPTL_0913"/>
<dbReference type="NCBIfam" id="TIGR00229">
    <property type="entry name" value="sensory_box"/>
    <property type="match status" value="1"/>
</dbReference>
<evidence type="ECO:0000259" key="8">
    <source>
        <dbReference type="PROSITE" id="PS50885"/>
    </source>
</evidence>
<feature type="domain" description="HAMP" evidence="8">
    <location>
        <begin position="209"/>
        <end position="261"/>
    </location>
</feature>
<name>A0A2Z6DXH8_HYDTE</name>
<dbReference type="PANTHER" id="PTHR32089:SF112">
    <property type="entry name" value="LYSOZYME-LIKE PROTEIN-RELATED"/>
    <property type="match status" value="1"/>
</dbReference>
<evidence type="ECO:0000259" key="6">
    <source>
        <dbReference type="PROSITE" id="PS50111"/>
    </source>
</evidence>
<keyword evidence="5" id="KW-0472">Membrane</keyword>
<dbReference type="SUPFAM" id="SSF55785">
    <property type="entry name" value="PYP-like sensor domain (PAS domain)"/>
    <property type="match status" value="1"/>
</dbReference>
<keyword evidence="5" id="KW-1133">Transmembrane helix</keyword>
<dbReference type="InterPro" id="IPR013655">
    <property type="entry name" value="PAS_fold_3"/>
</dbReference>
<dbReference type="SMART" id="SM00283">
    <property type="entry name" value="MA"/>
    <property type="match status" value="1"/>
</dbReference>
<keyword evidence="5" id="KW-0812">Transmembrane</keyword>
<feature type="domain" description="PAS" evidence="7">
    <location>
        <begin position="25"/>
        <end position="60"/>
    </location>
</feature>
<dbReference type="Pfam" id="PF08447">
    <property type="entry name" value="PAS_3"/>
    <property type="match status" value="1"/>
</dbReference>
<evidence type="ECO:0000256" key="4">
    <source>
        <dbReference type="PROSITE-ProRule" id="PRU00284"/>
    </source>
</evidence>
<dbReference type="PROSITE" id="PS50885">
    <property type="entry name" value="HAMP"/>
    <property type="match status" value="1"/>
</dbReference>
<dbReference type="PROSITE" id="PS50112">
    <property type="entry name" value="PAS"/>
    <property type="match status" value="1"/>
</dbReference>
<dbReference type="FunFam" id="1.10.287.950:FF:000001">
    <property type="entry name" value="Methyl-accepting chemotaxis sensory transducer"/>
    <property type="match status" value="1"/>
</dbReference>
<dbReference type="Pfam" id="PF00672">
    <property type="entry name" value="HAMP"/>
    <property type="match status" value="1"/>
</dbReference>
<dbReference type="InterPro" id="IPR003660">
    <property type="entry name" value="HAMP_dom"/>
</dbReference>
<evidence type="ECO:0000313" key="10">
    <source>
        <dbReference type="Proteomes" id="UP000262004"/>
    </source>
</evidence>
<proteinExistence type="inferred from homology"/>
<accession>A0A2Z6DXH8</accession>
<protein>
    <submittedName>
        <fullName evidence="9">Methyl-accepting chemotaxis sensory transducer with PAS sensor</fullName>
    </submittedName>
</protein>
<dbReference type="OrthoDB" id="5287651at2"/>
<dbReference type="SUPFAM" id="SSF58104">
    <property type="entry name" value="Methyl-accepting chemotaxis protein (MCP) signaling domain"/>
    <property type="match status" value="1"/>
</dbReference>
<dbReference type="CDD" id="cd11386">
    <property type="entry name" value="MCP_signal"/>
    <property type="match status" value="1"/>
</dbReference>
<comment type="similarity">
    <text evidence="3">Belongs to the methyl-accepting chemotaxis (MCP) protein family.</text>
</comment>
<keyword evidence="10" id="KW-1185">Reference proteome</keyword>
<dbReference type="PRINTS" id="PR00260">
    <property type="entry name" value="CHEMTRNSDUCR"/>
</dbReference>
<evidence type="ECO:0000256" key="2">
    <source>
        <dbReference type="ARBA" id="ARBA00023224"/>
    </source>
</evidence>
<dbReference type="CDD" id="cd00130">
    <property type="entry name" value="PAS"/>
    <property type="match status" value="1"/>
</dbReference>
<evidence type="ECO:0000313" key="9">
    <source>
        <dbReference type="EMBL" id="BBD77181.1"/>
    </source>
</evidence>
<gene>
    <name evidence="9" type="primary">aer</name>
    <name evidence="9" type="ORF">HPTL_0913</name>
</gene>
<feature type="domain" description="Methyl-accepting transducer" evidence="6">
    <location>
        <begin position="266"/>
        <end position="502"/>
    </location>
</feature>
<dbReference type="RefSeq" id="WP_119334941.1">
    <property type="nucleotide sequence ID" value="NZ_AP018558.1"/>
</dbReference>
<dbReference type="AlphaFoldDB" id="A0A2Z6DXH8"/>
<dbReference type="PROSITE" id="PS50111">
    <property type="entry name" value="CHEMOTAXIS_TRANSDUC_2"/>
    <property type="match status" value="1"/>
</dbReference>
<dbReference type="GO" id="GO:0007165">
    <property type="term" value="P:signal transduction"/>
    <property type="evidence" value="ECO:0007669"/>
    <property type="project" value="UniProtKB-KW"/>
</dbReference>
<keyword evidence="2 4" id="KW-0807">Transducer</keyword>
<dbReference type="Pfam" id="PF00015">
    <property type="entry name" value="MCPsignal"/>
    <property type="match status" value="1"/>
</dbReference>